<accession>A0ABQ9XM07</accession>
<name>A0ABQ9XM07_9EUKA</name>
<protein>
    <submittedName>
        <fullName evidence="2">Uncharacterized protein</fullName>
    </submittedName>
</protein>
<organism evidence="2 3">
    <name type="scientific">Blattamonas nauphoetae</name>
    <dbReference type="NCBI Taxonomy" id="2049346"/>
    <lineage>
        <taxon>Eukaryota</taxon>
        <taxon>Metamonada</taxon>
        <taxon>Preaxostyla</taxon>
        <taxon>Oxymonadida</taxon>
        <taxon>Blattamonas</taxon>
    </lineage>
</organism>
<comment type="caution">
    <text evidence="2">The sequence shown here is derived from an EMBL/GenBank/DDBJ whole genome shotgun (WGS) entry which is preliminary data.</text>
</comment>
<keyword evidence="3" id="KW-1185">Reference proteome</keyword>
<dbReference type="EMBL" id="JARBJD010000096">
    <property type="protein sequence ID" value="KAK2953086.1"/>
    <property type="molecule type" value="Genomic_DNA"/>
</dbReference>
<reference evidence="2 3" key="1">
    <citation type="journal article" date="2022" name="bioRxiv">
        <title>Genomics of Preaxostyla Flagellates Illuminates Evolutionary Transitions and the Path Towards Mitochondrial Loss.</title>
        <authorList>
            <person name="Novak L.V.F."/>
            <person name="Treitli S.C."/>
            <person name="Pyrih J."/>
            <person name="Halakuc P."/>
            <person name="Pipaliya S.V."/>
            <person name="Vacek V."/>
            <person name="Brzon O."/>
            <person name="Soukal P."/>
            <person name="Eme L."/>
            <person name="Dacks J.B."/>
            <person name="Karnkowska A."/>
            <person name="Elias M."/>
            <person name="Hampl V."/>
        </authorList>
    </citation>
    <scope>NUCLEOTIDE SEQUENCE [LARGE SCALE GENOMIC DNA]</scope>
    <source>
        <strain evidence="2">NAU3</strain>
        <tissue evidence="2">Gut</tissue>
    </source>
</reference>
<dbReference type="Proteomes" id="UP001281761">
    <property type="component" value="Unassembled WGS sequence"/>
</dbReference>
<evidence type="ECO:0000313" key="2">
    <source>
        <dbReference type="EMBL" id="KAK2953086.1"/>
    </source>
</evidence>
<feature type="region of interest" description="Disordered" evidence="1">
    <location>
        <begin position="95"/>
        <end position="116"/>
    </location>
</feature>
<evidence type="ECO:0000313" key="3">
    <source>
        <dbReference type="Proteomes" id="UP001281761"/>
    </source>
</evidence>
<sequence>MTPLPNREGAAIAGRRTCQHKSAFKYERPLLRLHKSHPFFPFHTSTHQPQHPVRCHPTHADITDNVIVASTSTVITGRTTNTMLSHSFMPAVSRNHLPSSLKSEQSRADSASGVGRAIPKVVSRQLAHIRR</sequence>
<gene>
    <name evidence="2" type="ORF">BLNAU_12075</name>
</gene>
<evidence type="ECO:0000256" key="1">
    <source>
        <dbReference type="SAM" id="MobiDB-lite"/>
    </source>
</evidence>
<proteinExistence type="predicted"/>